<reference evidence="3 4" key="1">
    <citation type="submission" date="2013-03" db="EMBL/GenBank/DDBJ databases">
        <title>The Genome Sequence of Capronia coronata CBS 617.96.</title>
        <authorList>
            <consortium name="The Broad Institute Genomics Platform"/>
            <person name="Cuomo C."/>
            <person name="de Hoog S."/>
            <person name="Gorbushina A."/>
            <person name="Walker B."/>
            <person name="Young S.K."/>
            <person name="Zeng Q."/>
            <person name="Gargeya S."/>
            <person name="Fitzgerald M."/>
            <person name="Haas B."/>
            <person name="Abouelleil A."/>
            <person name="Allen A.W."/>
            <person name="Alvarado L."/>
            <person name="Arachchi H.M."/>
            <person name="Berlin A.M."/>
            <person name="Chapman S.B."/>
            <person name="Gainer-Dewar J."/>
            <person name="Goldberg J."/>
            <person name="Griggs A."/>
            <person name="Gujja S."/>
            <person name="Hansen M."/>
            <person name="Howarth C."/>
            <person name="Imamovic A."/>
            <person name="Ireland A."/>
            <person name="Larimer J."/>
            <person name="McCowan C."/>
            <person name="Murphy C."/>
            <person name="Pearson M."/>
            <person name="Poon T.W."/>
            <person name="Priest M."/>
            <person name="Roberts A."/>
            <person name="Saif S."/>
            <person name="Shea T."/>
            <person name="Sisk P."/>
            <person name="Sykes S."/>
            <person name="Wortman J."/>
            <person name="Nusbaum C."/>
            <person name="Birren B."/>
        </authorList>
    </citation>
    <scope>NUCLEOTIDE SEQUENCE [LARGE SCALE GENOMIC DNA]</scope>
    <source>
        <strain evidence="3 4">CBS 617.96</strain>
    </source>
</reference>
<evidence type="ECO:0000256" key="1">
    <source>
        <dbReference type="SAM" id="MobiDB-lite"/>
    </source>
</evidence>
<accession>W9YZJ7</accession>
<dbReference type="SUPFAM" id="SSF56112">
    <property type="entry name" value="Protein kinase-like (PK-like)"/>
    <property type="match status" value="1"/>
</dbReference>
<dbReference type="GeneID" id="19159529"/>
<dbReference type="InterPro" id="IPR000719">
    <property type="entry name" value="Prot_kinase_dom"/>
</dbReference>
<dbReference type="GO" id="GO:0004674">
    <property type="term" value="F:protein serine/threonine kinase activity"/>
    <property type="evidence" value="ECO:0007669"/>
    <property type="project" value="UniProtKB-KW"/>
</dbReference>
<gene>
    <name evidence="3" type="ORF">A1O1_04649</name>
</gene>
<keyword evidence="4" id="KW-1185">Reference proteome</keyword>
<comment type="caution">
    <text evidence="3">The sequence shown here is derived from an EMBL/GenBank/DDBJ whole genome shotgun (WGS) entry which is preliminary data.</text>
</comment>
<feature type="compositionally biased region" description="Low complexity" evidence="1">
    <location>
        <begin position="432"/>
        <end position="443"/>
    </location>
</feature>
<name>W9YZJ7_9EURO</name>
<organism evidence="3 4">
    <name type="scientific">Capronia coronata CBS 617.96</name>
    <dbReference type="NCBI Taxonomy" id="1182541"/>
    <lineage>
        <taxon>Eukaryota</taxon>
        <taxon>Fungi</taxon>
        <taxon>Dikarya</taxon>
        <taxon>Ascomycota</taxon>
        <taxon>Pezizomycotina</taxon>
        <taxon>Eurotiomycetes</taxon>
        <taxon>Chaetothyriomycetidae</taxon>
        <taxon>Chaetothyriales</taxon>
        <taxon>Herpotrichiellaceae</taxon>
        <taxon>Capronia</taxon>
    </lineage>
</organism>
<dbReference type="EMBL" id="AMWN01000004">
    <property type="protein sequence ID" value="EXJ87724.1"/>
    <property type="molecule type" value="Genomic_DNA"/>
</dbReference>
<protein>
    <submittedName>
        <fullName evidence="3">Serine/threonine protein kinase</fullName>
    </submittedName>
</protein>
<evidence type="ECO:0000313" key="3">
    <source>
        <dbReference type="EMBL" id="EXJ87724.1"/>
    </source>
</evidence>
<feature type="region of interest" description="Disordered" evidence="1">
    <location>
        <begin position="390"/>
        <end position="443"/>
    </location>
</feature>
<feature type="region of interest" description="Disordered" evidence="1">
    <location>
        <begin position="781"/>
        <end position="810"/>
    </location>
</feature>
<dbReference type="OrthoDB" id="4062651at2759"/>
<keyword evidence="3" id="KW-0723">Serine/threonine-protein kinase</keyword>
<dbReference type="RefSeq" id="XP_007723730.1">
    <property type="nucleotide sequence ID" value="XM_007725540.1"/>
</dbReference>
<feature type="region of interest" description="Disordered" evidence="1">
    <location>
        <begin position="846"/>
        <end position="902"/>
    </location>
</feature>
<feature type="region of interest" description="Disordered" evidence="1">
    <location>
        <begin position="329"/>
        <end position="374"/>
    </location>
</feature>
<keyword evidence="3" id="KW-0808">Transferase</keyword>
<evidence type="ECO:0000313" key="4">
    <source>
        <dbReference type="Proteomes" id="UP000019484"/>
    </source>
</evidence>
<feature type="compositionally biased region" description="Polar residues" evidence="1">
    <location>
        <begin position="677"/>
        <end position="686"/>
    </location>
</feature>
<dbReference type="Gene3D" id="1.10.510.10">
    <property type="entry name" value="Transferase(Phosphotransferase) domain 1"/>
    <property type="match status" value="2"/>
</dbReference>
<feature type="domain" description="Protein kinase" evidence="2">
    <location>
        <begin position="118"/>
        <end position="590"/>
    </location>
</feature>
<feature type="compositionally biased region" description="Basic and acidic residues" evidence="1">
    <location>
        <begin position="891"/>
        <end position="902"/>
    </location>
</feature>
<feature type="compositionally biased region" description="Basic and acidic residues" evidence="1">
    <location>
        <begin position="640"/>
        <end position="657"/>
    </location>
</feature>
<keyword evidence="3" id="KW-0418">Kinase</keyword>
<dbReference type="STRING" id="1182541.W9YZJ7"/>
<dbReference type="InterPro" id="IPR011009">
    <property type="entry name" value="Kinase-like_dom_sf"/>
</dbReference>
<evidence type="ECO:0000259" key="2">
    <source>
        <dbReference type="PROSITE" id="PS50011"/>
    </source>
</evidence>
<feature type="region of interest" description="Disordered" evidence="1">
    <location>
        <begin position="599"/>
        <end position="686"/>
    </location>
</feature>
<sequence>MSGVPASSKWTEVRVDETVTPAYIRSQLRPNEQDLLQRTLYFGGDLTDDTYLDRILAHAKRFFLILVAAGVPEQIFGIIDDSYDDEDLPIADYAVPELRLSYEPDSSLDKRFYKAQFRFLTRIIGEGEHIRYADEETVPIISLSLKSMVLARGHERTDRVRLMSESPRTLMRRRIVLDSKVSEEDILLEIAGSRKLCHEHIASVFGSYLHQGIFNILSLPAVEWTLKTFLTDTPKAFTSLDKIERRKILITWPHCLASALAWLHGNGESHGAIRPSNIQVDNSFNIYLGLLAGDGELRDMAQPNDIETYQYGPPERWKRAVMVQSTGSSAIMLPSGGRSGRSIRNNNRDTNSNKKSLARSGSTSSTATYTFQPTSKGNYARLRLRMALGPHATPPSTVQGRTSQSHSDTQRTSTKGTRQLMVDTTGGGYTPSVISSNSSTGQQSSSIFGGPIFVSAPESRSAVVQTWQSVEDDKFASDVFSLGAVLMDIVNLLCKRSYSSFARHRSARNRLAGRGGGLADASYHANLSQIALWAESLGKEAYKKAESDKDESRVYHAVGPVIRLSLQCLERDPSARLTSDQLEARLYDCIRRYTGIPHLHCPPARGSRSPPTVDIPNPVKESKSSKGGPQNNVSLNSLRQDLKSSNSRDAERQEHHQHVTLPHSQTLQTDRRRNPPSIHTTPRTASISSQLSFDFDGFSDTIVAEMPHSREPSLRRRGGRAGPPVLGHEVPWSYDQDSPQQTALWELRQRNEGQVDPRLSFGESVDTGAFTYINYSSSASSEEDVKFMPPSPSYYPPPSAAPSRALPPVPPLLNEVRSSRPGQQAAPNGNLQENVALLAHLSNLATGGHPPRMDSLPKILSLKEEGHRNSPRHTPVRSAHAVKASSRGPSRHGDGLDRPHAR</sequence>
<dbReference type="Proteomes" id="UP000019484">
    <property type="component" value="Unassembled WGS sequence"/>
</dbReference>
<feature type="compositionally biased region" description="Pro residues" evidence="1">
    <location>
        <begin position="789"/>
        <end position="810"/>
    </location>
</feature>
<dbReference type="PROSITE" id="PS50011">
    <property type="entry name" value="PROTEIN_KINASE_DOM"/>
    <property type="match status" value="1"/>
</dbReference>
<proteinExistence type="predicted"/>
<dbReference type="AlphaFoldDB" id="W9YZJ7"/>
<dbReference type="eggNOG" id="ENOG502QUU6">
    <property type="taxonomic scope" value="Eukaryota"/>
</dbReference>
<feature type="compositionally biased region" description="Polar residues" evidence="1">
    <location>
        <begin position="394"/>
        <end position="417"/>
    </location>
</feature>
<dbReference type="GO" id="GO:0005524">
    <property type="term" value="F:ATP binding"/>
    <property type="evidence" value="ECO:0007669"/>
    <property type="project" value="InterPro"/>
</dbReference>
<feature type="compositionally biased region" description="Polar residues" evidence="1">
    <location>
        <begin position="349"/>
        <end position="374"/>
    </location>
</feature>
<feature type="compositionally biased region" description="Polar residues" evidence="1">
    <location>
        <begin position="625"/>
        <end position="639"/>
    </location>
</feature>
<dbReference type="HOGENOM" id="CLU_323893_0_0_1"/>